<name>M2RBI7_COCSN</name>
<dbReference type="HOGENOM" id="CLU_050551_0_0_1"/>
<dbReference type="EMBL" id="KB445643">
    <property type="protein sequence ID" value="EMD64199.1"/>
    <property type="molecule type" value="Genomic_DNA"/>
</dbReference>
<organism evidence="1 2">
    <name type="scientific">Cochliobolus sativus (strain ND90Pr / ATCC 201652)</name>
    <name type="common">Common root rot and spot blotch fungus</name>
    <name type="synonym">Bipolaris sorokiniana</name>
    <dbReference type="NCBI Taxonomy" id="665912"/>
    <lineage>
        <taxon>Eukaryota</taxon>
        <taxon>Fungi</taxon>
        <taxon>Dikarya</taxon>
        <taxon>Ascomycota</taxon>
        <taxon>Pezizomycotina</taxon>
        <taxon>Dothideomycetes</taxon>
        <taxon>Pleosporomycetidae</taxon>
        <taxon>Pleosporales</taxon>
        <taxon>Pleosporineae</taxon>
        <taxon>Pleosporaceae</taxon>
        <taxon>Bipolaris</taxon>
    </lineage>
</organism>
<protein>
    <submittedName>
        <fullName evidence="1">Uncharacterized protein</fullName>
    </submittedName>
</protein>
<dbReference type="OrthoDB" id="10333571at2759"/>
<keyword evidence="2" id="KW-1185">Reference proteome</keyword>
<proteinExistence type="predicted"/>
<sequence length="441" mass="48254">MAIRGAMMHASDWHLFSDHGAGGIVKSRHDLIRRMDLPRRVWIYVSGSSNERNSYAQDSRALGYCKKRASNNDKVEQLFLPTLLLFSTLSLADKHTDAVGSTPQSPVILQIPELATMLLCRPGRRPVDVAPKRRLHLSGFRLQTTPADQWYRVNHALSKKSRKKASVADDPLGRVTASSLGCEAGGATPTRRISSCGLDGTLLRKDATLFAYSQPAATAGFSSLGLVQSGSRGPVLVKGLHLHVERVRRITSSQRSGYAGVVSGMANVLGPLPPVHPAPPSIIHPFIQPSIIVFALRSGLVAHATKLSSIQTRIDNDNVTSATKAGCCRVTVHRLVDPAMEGYNAYRSRPSLNLVLVRQANQAHARGYVLLLRYHLAVLFKHAAHQQVCNGDDPSRHFPRPSRVSCRIHEPCQIRLSVSLANRPDALRTSRSASSRLHHGR</sequence>
<dbReference type="AlphaFoldDB" id="M2RBI7"/>
<gene>
    <name evidence="1" type="ORF">COCSADRAFT_190338</name>
</gene>
<dbReference type="RefSeq" id="XP_007700059.1">
    <property type="nucleotide sequence ID" value="XM_007701869.1"/>
</dbReference>
<accession>M2RBI7</accession>
<evidence type="ECO:0000313" key="2">
    <source>
        <dbReference type="Proteomes" id="UP000016934"/>
    </source>
</evidence>
<dbReference type="GeneID" id="19133716"/>
<dbReference type="OMA" id="MEGYNAY"/>
<dbReference type="Proteomes" id="UP000016934">
    <property type="component" value="Unassembled WGS sequence"/>
</dbReference>
<reference evidence="2" key="2">
    <citation type="journal article" date="2013" name="PLoS Genet.">
        <title>Comparative genome structure, secondary metabolite, and effector coding capacity across Cochliobolus pathogens.</title>
        <authorList>
            <person name="Condon B.J."/>
            <person name="Leng Y."/>
            <person name="Wu D."/>
            <person name="Bushley K.E."/>
            <person name="Ohm R.A."/>
            <person name="Otillar R."/>
            <person name="Martin J."/>
            <person name="Schackwitz W."/>
            <person name="Grimwood J."/>
            <person name="MohdZainudin N."/>
            <person name="Xue C."/>
            <person name="Wang R."/>
            <person name="Manning V.A."/>
            <person name="Dhillon B."/>
            <person name="Tu Z.J."/>
            <person name="Steffenson B.J."/>
            <person name="Salamov A."/>
            <person name="Sun H."/>
            <person name="Lowry S."/>
            <person name="LaButti K."/>
            <person name="Han J."/>
            <person name="Copeland A."/>
            <person name="Lindquist E."/>
            <person name="Barry K."/>
            <person name="Schmutz J."/>
            <person name="Baker S.E."/>
            <person name="Ciuffetti L.M."/>
            <person name="Grigoriev I.V."/>
            <person name="Zhong S."/>
            <person name="Turgeon B.G."/>
        </authorList>
    </citation>
    <scope>NUCLEOTIDE SEQUENCE [LARGE SCALE GENOMIC DNA]</scope>
    <source>
        <strain evidence="2">ND90Pr / ATCC 201652</strain>
    </source>
</reference>
<dbReference type="KEGG" id="bsc:COCSADRAFT_190338"/>
<reference evidence="1 2" key="1">
    <citation type="journal article" date="2012" name="PLoS Pathog.">
        <title>Diverse lifestyles and strategies of plant pathogenesis encoded in the genomes of eighteen Dothideomycetes fungi.</title>
        <authorList>
            <person name="Ohm R.A."/>
            <person name="Feau N."/>
            <person name="Henrissat B."/>
            <person name="Schoch C.L."/>
            <person name="Horwitz B.A."/>
            <person name="Barry K.W."/>
            <person name="Condon B.J."/>
            <person name="Copeland A.C."/>
            <person name="Dhillon B."/>
            <person name="Glaser F."/>
            <person name="Hesse C.N."/>
            <person name="Kosti I."/>
            <person name="LaButti K."/>
            <person name="Lindquist E.A."/>
            <person name="Lucas S."/>
            <person name="Salamov A.A."/>
            <person name="Bradshaw R.E."/>
            <person name="Ciuffetti L."/>
            <person name="Hamelin R.C."/>
            <person name="Kema G.H.J."/>
            <person name="Lawrence C."/>
            <person name="Scott J.A."/>
            <person name="Spatafora J.W."/>
            <person name="Turgeon B.G."/>
            <person name="de Wit P.J.G.M."/>
            <person name="Zhong S."/>
            <person name="Goodwin S.B."/>
            <person name="Grigoriev I.V."/>
        </authorList>
    </citation>
    <scope>NUCLEOTIDE SEQUENCE [LARGE SCALE GENOMIC DNA]</scope>
    <source>
        <strain evidence="2">ND90Pr / ATCC 201652</strain>
    </source>
</reference>
<evidence type="ECO:0000313" key="1">
    <source>
        <dbReference type="EMBL" id="EMD64199.1"/>
    </source>
</evidence>